<dbReference type="STRING" id="382638.Hac_0511"/>
<dbReference type="EC" id="2.6.1.11" evidence="13"/>
<keyword evidence="5" id="KW-1134">Transmembrane beta strand</keyword>
<evidence type="ECO:0000256" key="10">
    <source>
        <dbReference type="ARBA" id="ARBA00023136"/>
    </source>
</evidence>
<evidence type="ECO:0000313" key="14">
    <source>
        <dbReference type="Proteomes" id="UP000000775"/>
    </source>
</evidence>
<evidence type="ECO:0000256" key="1">
    <source>
        <dbReference type="ARBA" id="ARBA00004241"/>
    </source>
</evidence>
<evidence type="ECO:0000256" key="6">
    <source>
        <dbReference type="ARBA" id="ARBA00022525"/>
    </source>
</evidence>
<sequence>MLLQKVAIKRPLLKITLTIPNKIAAKRIAKTMNGAQAINPPNSVQKVEVEPMKVIDGTFAGARGTVVNIFH</sequence>
<keyword evidence="8" id="KW-0732">Signal</keyword>
<dbReference type="KEGG" id="hac:Hac_1257"/>
<keyword evidence="9" id="KW-0574">Periplasm</keyword>
<keyword evidence="13" id="KW-0032">Aminotransferase</keyword>
<dbReference type="GO" id="GO:0005576">
    <property type="term" value="C:extracellular region"/>
    <property type="evidence" value="ECO:0007669"/>
    <property type="project" value="UniProtKB-SubCell"/>
</dbReference>
<dbReference type="HOGENOM" id="CLU_2734457_0_0_7"/>
<evidence type="ECO:0000256" key="9">
    <source>
        <dbReference type="ARBA" id="ARBA00022764"/>
    </source>
</evidence>
<evidence type="ECO:0000256" key="7">
    <source>
        <dbReference type="ARBA" id="ARBA00022692"/>
    </source>
</evidence>
<evidence type="ECO:0000256" key="3">
    <source>
        <dbReference type="ARBA" id="ARBA00004571"/>
    </source>
</evidence>
<proteinExistence type="predicted"/>
<evidence type="ECO:0000256" key="8">
    <source>
        <dbReference type="ARBA" id="ARBA00022729"/>
    </source>
</evidence>
<dbReference type="GO" id="GO:0009986">
    <property type="term" value="C:cell surface"/>
    <property type="evidence" value="ECO:0007669"/>
    <property type="project" value="UniProtKB-SubCell"/>
</dbReference>
<dbReference type="InterPro" id="IPR003842">
    <property type="entry name" value="Vacuolating_cytotoxin"/>
</dbReference>
<keyword evidence="11" id="KW-0998">Cell outer membrane</keyword>
<reference evidence="13 14" key="1">
    <citation type="journal article" date="2006" name="PLoS Genet.">
        <title>Who ate whom? Adaptive Helicobacter genomic changes that accompanied a host jump from early humans to large felines.</title>
        <authorList>
            <person name="Eppinger M."/>
            <person name="Baar C."/>
            <person name="Linz B."/>
            <person name="Raddatz G."/>
            <person name="Lanz C."/>
            <person name="Keller H."/>
            <person name="Morelli G."/>
            <person name="Gressmann H."/>
            <person name="Achtman M."/>
            <person name="Schuster S.C."/>
        </authorList>
    </citation>
    <scope>NUCLEOTIDE SEQUENCE [LARGE SCALE GENOMIC DNA]</scope>
    <source>
        <strain evidence="13 14">Sheeba</strain>
    </source>
</reference>
<evidence type="ECO:0000313" key="12">
    <source>
        <dbReference type="EMBL" id="CAJ99335.1"/>
    </source>
</evidence>
<dbReference type="GO" id="GO:0003992">
    <property type="term" value="F:N2-acetyl-L-ornithine:2-oxoglutarate 5-aminotransferase activity"/>
    <property type="evidence" value="ECO:0007669"/>
    <property type="project" value="UniProtKB-EC"/>
</dbReference>
<evidence type="ECO:0000256" key="2">
    <source>
        <dbReference type="ARBA" id="ARBA00004418"/>
    </source>
</evidence>
<keyword evidence="6" id="KW-0964">Secreted</keyword>
<dbReference type="GO" id="GO:0042597">
    <property type="term" value="C:periplasmic space"/>
    <property type="evidence" value="ECO:0007669"/>
    <property type="project" value="UniProtKB-SubCell"/>
</dbReference>
<comment type="subcellular location">
    <subcellularLocation>
        <location evidence="3">Cell outer membrane</location>
        <topology evidence="3">Multi-pass membrane protein</topology>
    </subcellularLocation>
    <subcellularLocation>
        <location evidence="1">Cell surface</location>
    </subcellularLocation>
    <subcellularLocation>
        <location evidence="2">Periplasm</location>
    </subcellularLocation>
    <subcellularLocation>
        <location evidence="4">Secreted</location>
    </subcellularLocation>
</comment>
<keyword evidence="10" id="KW-0472">Membrane</keyword>
<keyword evidence="14" id="KW-1185">Reference proteome</keyword>
<evidence type="ECO:0000256" key="11">
    <source>
        <dbReference type="ARBA" id="ARBA00023237"/>
    </source>
</evidence>
<organism evidence="13 14">
    <name type="scientific">Helicobacter acinonychis (strain Sheeba)</name>
    <dbReference type="NCBI Taxonomy" id="382638"/>
    <lineage>
        <taxon>Bacteria</taxon>
        <taxon>Pseudomonadati</taxon>
        <taxon>Campylobacterota</taxon>
        <taxon>Epsilonproteobacteria</taxon>
        <taxon>Campylobacterales</taxon>
        <taxon>Helicobacteraceae</taxon>
        <taxon>Helicobacter</taxon>
    </lineage>
</organism>
<dbReference type="GO" id="GO:0009279">
    <property type="term" value="C:cell outer membrane"/>
    <property type="evidence" value="ECO:0007669"/>
    <property type="project" value="UniProtKB-SubCell"/>
</dbReference>
<dbReference type="Pfam" id="PF02691">
    <property type="entry name" value="VacA"/>
    <property type="match status" value="1"/>
</dbReference>
<dbReference type="AlphaFoldDB" id="Q17WG8"/>
<keyword evidence="7" id="KW-0812">Transmembrane</keyword>
<keyword evidence="13" id="KW-0808">Transferase</keyword>
<dbReference type="EMBL" id="AM260522">
    <property type="protein sequence ID" value="CAK00008.1"/>
    <property type="molecule type" value="Genomic_DNA"/>
</dbReference>
<evidence type="ECO:0000256" key="5">
    <source>
        <dbReference type="ARBA" id="ARBA00022452"/>
    </source>
</evidence>
<name>Q17WG8_HELAH</name>
<dbReference type="EMBL" id="AM260522">
    <property type="protein sequence ID" value="CAJ99335.1"/>
    <property type="molecule type" value="Genomic_DNA"/>
</dbReference>
<dbReference type="Proteomes" id="UP000000775">
    <property type="component" value="Chromosome"/>
</dbReference>
<protein>
    <submittedName>
        <fullName evidence="12">Vacuolating cytotoxin 5</fullName>
    </submittedName>
    <submittedName>
        <fullName evidence="13">Vacuolating cytotoxin vacA 5</fullName>
        <ecNumber evidence="13">2.6.1.11</ecNumber>
    </submittedName>
</protein>
<evidence type="ECO:0000256" key="4">
    <source>
        <dbReference type="ARBA" id="ARBA00004613"/>
    </source>
</evidence>
<evidence type="ECO:0000313" key="13">
    <source>
        <dbReference type="EMBL" id="CAK00008.1"/>
    </source>
</evidence>
<accession>Q17WG8</accession>
<gene>
    <name evidence="13" type="primary">vacA fragment 5</name>
    <name evidence="12" type="synonym">vacA beta fragment 5</name>
    <name evidence="12" type="ordered locus">Hac_0511</name>
    <name evidence="13" type="ordered locus">Hac_1257</name>
</gene>
<dbReference type="KEGG" id="hac:Hac_0511"/>